<keyword evidence="2 3" id="KW-0802">TPR repeat</keyword>
<sequence>MPVDHQEYAKTLHTIGLVYRALSDDKTALIYFQEALRIRYSSLGKSHPLLASTCYQLSLIHHDRAEYEIALDYVQ</sequence>
<dbReference type="Gene3D" id="1.25.40.10">
    <property type="entry name" value="Tetratricopeptide repeat domain"/>
    <property type="match status" value="1"/>
</dbReference>
<feature type="repeat" description="TPR" evidence="3">
    <location>
        <begin position="9"/>
        <end position="42"/>
    </location>
</feature>
<keyword evidence="1" id="KW-0677">Repeat</keyword>
<dbReference type="InterPro" id="IPR011990">
    <property type="entry name" value="TPR-like_helical_dom_sf"/>
</dbReference>
<reference evidence="4" key="1">
    <citation type="submission" date="2021-02" db="EMBL/GenBank/DDBJ databases">
        <authorList>
            <person name="Nowell W R."/>
        </authorList>
    </citation>
    <scope>NUCLEOTIDE SEQUENCE</scope>
</reference>
<dbReference type="Pfam" id="PF13424">
    <property type="entry name" value="TPR_12"/>
    <property type="match status" value="1"/>
</dbReference>
<accession>A0A820KYJ9</accession>
<evidence type="ECO:0000313" key="5">
    <source>
        <dbReference type="Proteomes" id="UP000663823"/>
    </source>
</evidence>
<protein>
    <recommendedName>
        <fullName evidence="6">Kinesin light chain</fullName>
    </recommendedName>
</protein>
<proteinExistence type="predicted"/>
<dbReference type="Proteomes" id="UP000663823">
    <property type="component" value="Unassembled WGS sequence"/>
</dbReference>
<evidence type="ECO:0000256" key="2">
    <source>
        <dbReference type="ARBA" id="ARBA00022803"/>
    </source>
</evidence>
<dbReference type="SUPFAM" id="SSF48452">
    <property type="entry name" value="TPR-like"/>
    <property type="match status" value="1"/>
</dbReference>
<evidence type="ECO:0008006" key="6">
    <source>
        <dbReference type="Google" id="ProtNLM"/>
    </source>
</evidence>
<gene>
    <name evidence="4" type="ORF">OTI717_LOCUS43470</name>
</gene>
<name>A0A820KYJ9_9BILA</name>
<feature type="non-terminal residue" evidence="4">
    <location>
        <position position="75"/>
    </location>
</feature>
<dbReference type="InterPro" id="IPR019734">
    <property type="entry name" value="TPR_rpt"/>
</dbReference>
<dbReference type="EMBL" id="CAJOAX010062869">
    <property type="protein sequence ID" value="CAF4348453.1"/>
    <property type="molecule type" value="Genomic_DNA"/>
</dbReference>
<organism evidence="4 5">
    <name type="scientific">Rotaria sordida</name>
    <dbReference type="NCBI Taxonomy" id="392033"/>
    <lineage>
        <taxon>Eukaryota</taxon>
        <taxon>Metazoa</taxon>
        <taxon>Spiralia</taxon>
        <taxon>Gnathifera</taxon>
        <taxon>Rotifera</taxon>
        <taxon>Eurotatoria</taxon>
        <taxon>Bdelloidea</taxon>
        <taxon>Philodinida</taxon>
        <taxon>Philodinidae</taxon>
        <taxon>Rotaria</taxon>
    </lineage>
</organism>
<evidence type="ECO:0000256" key="3">
    <source>
        <dbReference type="PROSITE-ProRule" id="PRU00339"/>
    </source>
</evidence>
<dbReference type="AlphaFoldDB" id="A0A820KYJ9"/>
<evidence type="ECO:0000313" key="4">
    <source>
        <dbReference type="EMBL" id="CAF4348453.1"/>
    </source>
</evidence>
<comment type="caution">
    <text evidence="4">The sequence shown here is derived from an EMBL/GenBank/DDBJ whole genome shotgun (WGS) entry which is preliminary data.</text>
</comment>
<dbReference type="PROSITE" id="PS50005">
    <property type="entry name" value="TPR"/>
    <property type="match status" value="1"/>
</dbReference>
<dbReference type="PANTHER" id="PTHR45641:SF1">
    <property type="entry name" value="AAA+ ATPASE DOMAIN-CONTAINING PROTEIN"/>
    <property type="match status" value="1"/>
</dbReference>
<evidence type="ECO:0000256" key="1">
    <source>
        <dbReference type="ARBA" id="ARBA00022737"/>
    </source>
</evidence>
<dbReference type="PANTHER" id="PTHR45641">
    <property type="entry name" value="TETRATRICOPEPTIDE REPEAT PROTEIN (AFU_ORTHOLOGUE AFUA_6G03870)"/>
    <property type="match status" value="1"/>
</dbReference>